<feature type="transmembrane region" description="Helical" evidence="1">
    <location>
        <begin position="84"/>
        <end position="102"/>
    </location>
</feature>
<feature type="transmembrane region" description="Helical" evidence="1">
    <location>
        <begin position="345"/>
        <end position="364"/>
    </location>
</feature>
<protein>
    <recommendedName>
        <fullName evidence="4">Glycosyltransferase RgtA/B/C/D-like domain-containing protein</fullName>
    </recommendedName>
</protein>
<feature type="transmembrane region" description="Helical" evidence="1">
    <location>
        <begin position="57"/>
        <end position="77"/>
    </location>
</feature>
<comment type="caution">
    <text evidence="2">The sequence shown here is derived from an EMBL/GenBank/DDBJ whole genome shotgun (WGS) entry which is preliminary data.</text>
</comment>
<evidence type="ECO:0000313" key="2">
    <source>
        <dbReference type="EMBL" id="TWU16489.1"/>
    </source>
</evidence>
<accession>A0A5C6C0W6</accession>
<keyword evidence="1" id="KW-1133">Transmembrane helix</keyword>
<organism evidence="2 3">
    <name type="scientific">Allorhodopirellula heiligendammensis</name>
    <dbReference type="NCBI Taxonomy" id="2714739"/>
    <lineage>
        <taxon>Bacteria</taxon>
        <taxon>Pseudomonadati</taxon>
        <taxon>Planctomycetota</taxon>
        <taxon>Planctomycetia</taxon>
        <taxon>Pirellulales</taxon>
        <taxon>Pirellulaceae</taxon>
        <taxon>Allorhodopirellula</taxon>
    </lineage>
</organism>
<dbReference type="RefSeq" id="WP_146408124.1">
    <property type="nucleotide sequence ID" value="NZ_SJPU01000002.1"/>
</dbReference>
<evidence type="ECO:0000313" key="3">
    <source>
        <dbReference type="Proteomes" id="UP000319908"/>
    </source>
</evidence>
<keyword evidence="1" id="KW-0472">Membrane</keyword>
<feature type="transmembrane region" description="Helical" evidence="1">
    <location>
        <begin position="230"/>
        <end position="249"/>
    </location>
</feature>
<dbReference type="Proteomes" id="UP000319908">
    <property type="component" value="Unassembled WGS sequence"/>
</dbReference>
<sequence>MIRLAAIAGVFVIAVAVRWPSCGESFWVDELHTAWCIADSLDQVADRAAIGNQQPTYFHALYLWQFCLPASVIALYGTEAALRASSVLLTAASAAWLVAIVSGQPKHRQTSGRVPTVMLIGGIAAGLGLALEHNAIFFGTELRPYSAIIFLTTAALALANRLSQVNATSLDATAPAMRFRDVVPRVALHAIVLLSADIHITSLIVLAPQMMIFAISDVWRLRAVPHRRRVILLTHGVVGLAWIAWATVWSNSHADLWESRDQWNFFATADGWHDIWNMWPWGPLAAMPVAGWAMGRQRRGGAMRPPNGQHNVTTATLILAGVIASTLACYVLTAHAGIPLWHRRYLIAALPLLCAAMGWFIGAIDTSFHWRTALFAVGLSIACIGLLMYQQGTFATWRRGEFRVARRSENWKSAIELVRKLAVDGDRVWIDAGLIEQNGLPTLVADPQTEEYLRYVASGPYRLGERVQGVGIGRDAISSWLASAVADSVDPPRYLITRRRSRRMVELPAGITGYRFGSVTVLLRQ</sequence>
<dbReference type="AlphaFoldDB" id="A0A5C6C0W6"/>
<gene>
    <name evidence="2" type="ORF">Poly21_36940</name>
</gene>
<name>A0A5C6C0W6_9BACT</name>
<dbReference type="OrthoDB" id="241905at2"/>
<feature type="transmembrane region" description="Helical" evidence="1">
    <location>
        <begin position="312"/>
        <end position="333"/>
    </location>
</feature>
<evidence type="ECO:0008006" key="4">
    <source>
        <dbReference type="Google" id="ProtNLM"/>
    </source>
</evidence>
<feature type="transmembrane region" description="Helical" evidence="1">
    <location>
        <begin position="182"/>
        <end position="206"/>
    </location>
</feature>
<keyword evidence="3" id="KW-1185">Reference proteome</keyword>
<proteinExistence type="predicted"/>
<feature type="transmembrane region" description="Helical" evidence="1">
    <location>
        <begin position="144"/>
        <end position="162"/>
    </location>
</feature>
<feature type="transmembrane region" description="Helical" evidence="1">
    <location>
        <begin position="370"/>
        <end position="389"/>
    </location>
</feature>
<feature type="transmembrane region" description="Helical" evidence="1">
    <location>
        <begin position="114"/>
        <end position="132"/>
    </location>
</feature>
<evidence type="ECO:0000256" key="1">
    <source>
        <dbReference type="SAM" id="Phobius"/>
    </source>
</evidence>
<dbReference type="EMBL" id="SJPU01000002">
    <property type="protein sequence ID" value="TWU16489.1"/>
    <property type="molecule type" value="Genomic_DNA"/>
</dbReference>
<keyword evidence="1" id="KW-0812">Transmembrane</keyword>
<reference evidence="2 3" key="1">
    <citation type="journal article" date="2020" name="Antonie Van Leeuwenhoek">
        <title>Rhodopirellula heiligendammensis sp. nov., Rhodopirellula pilleata sp. nov., and Rhodopirellula solitaria sp. nov. isolated from natural or artificial marine surfaces in Northern Germany and California, USA, and emended description of the genus Rhodopirellula.</title>
        <authorList>
            <person name="Kallscheuer N."/>
            <person name="Wiegand S."/>
            <person name="Jogler M."/>
            <person name="Boedeker C."/>
            <person name="Peeters S.H."/>
            <person name="Rast P."/>
            <person name="Heuer A."/>
            <person name="Jetten M.S.M."/>
            <person name="Rohde M."/>
            <person name="Jogler C."/>
        </authorList>
    </citation>
    <scope>NUCLEOTIDE SEQUENCE [LARGE SCALE GENOMIC DNA]</scope>
    <source>
        <strain evidence="2 3">Poly21</strain>
    </source>
</reference>